<dbReference type="RefSeq" id="WP_182584475.1">
    <property type="nucleotide sequence ID" value="NZ_JABVCQ010000027.1"/>
</dbReference>
<protein>
    <submittedName>
        <fullName evidence="2">Arylesterase</fullName>
    </submittedName>
</protein>
<evidence type="ECO:0000313" key="3">
    <source>
        <dbReference type="Proteomes" id="UP000548632"/>
    </source>
</evidence>
<reference evidence="2 3" key="1">
    <citation type="journal article" date="2020" name="Arch. Microbiol.">
        <title>The genome sequence of the giant phototrophic gammaproteobacterium Thiospirillum jenense gives insight into its physiological properties and phylogenetic relationships.</title>
        <authorList>
            <person name="Imhoff J.F."/>
            <person name="Meyer T.E."/>
            <person name="Kyndt J.A."/>
        </authorList>
    </citation>
    <scope>NUCLEOTIDE SEQUENCE [LARGE SCALE GENOMIC DNA]</scope>
    <source>
        <strain evidence="2 3">DSM 216</strain>
    </source>
</reference>
<dbReference type="Pfam" id="PF13472">
    <property type="entry name" value="Lipase_GDSL_2"/>
    <property type="match status" value="1"/>
</dbReference>
<gene>
    <name evidence="2" type="ORF">HUK38_11505</name>
</gene>
<sequence>MAKNWSDKEQSATVLVLGDSLSAAYGFSIERSWVALLQNRLTQLQLPYQVINASVSGETTAGGITRLPGLIAQNQPRWVLIALGANDGLRGTSLQQIQLGLERLIQLTHSNGAQVVLIGVRLPPNYGVDYTEGFQRLYPTIAANMRVALIPDLLTGVADNWQLMQADGLHPTATAQPIIFNTVWSKLQSLLTLPPVQTSGTR</sequence>
<dbReference type="InterPro" id="IPR013830">
    <property type="entry name" value="SGNH_hydro"/>
</dbReference>
<dbReference type="Proteomes" id="UP000548632">
    <property type="component" value="Unassembled WGS sequence"/>
</dbReference>
<evidence type="ECO:0000259" key="1">
    <source>
        <dbReference type="Pfam" id="PF13472"/>
    </source>
</evidence>
<comment type="caution">
    <text evidence="2">The sequence shown here is derived from an EMBL/GenBank/DDBJ whole genome shotgun (WGS) entry which is preliminary data.</text>
</comment>
<dbReference type="AlphaFoldDB" id="A0A839HJ69"/>
<dbReference type="EMBL" id="JABVCQ010000027">
    <property type="protein sequence ID" value="MBB1126847.1"/>
    <property type="molecule type" value="Genomic_DNA"/>
</dbReference>
<dbReference type="Gene3D" id="3.40.50.1110">
    <property type="entry name" value="SGNH hydrolase"/>
    <property type="match status" value="1"/>
</dbReference>
<dbReference type="SUPFAM" id="SSF52266">
    <property type="entry name" value="SGNH hydrolase"/>
    <property type="match status" value="1"/>
</dbReference>
<dbReference type="PANTHER" id="PTHR30383:SF24">
    <property type="entry name" value="THIOESTERASE 1_PROTEASE 1_LYSOPHOSPHOLIPASE L1"/>
    <property type="match status" value="1"/>
</dbReference>
<dbReference type="GO" id="GO:0004622">
    <property type="term" value="F:phosphatidylcholine lysophospholipase activity"/>
    <property type="evidence" value="ECO:0007669"/>
    <property type="project" value="TreeGrafter"/>
</dbReference>
<dbReference type="InterPro" id="IPR051532">
    <property type="entry name" value="Ester_Hydrolysis_Enzymes"/>
</dbReference>
<dbReference type="PANTHER" id="PTHR30383">
    <property type="entry name" value="THIOESTERASE 1/PROTEASE 1/LYSOPHOSPHOLIPASE L1"/>
    <property type="match status" value="1"/>
</dbReference>
<organism evidence="2 3">
    <name type="scientific">Thiospirillum jenense</name>
    <dbReference type="NCBI Taxonomy" id="1653858"/>
    <lineage>
        <taxon>Bacteria</taxon>
        <taxon>Pseudomonadati</taxon>
        <taxon>Pseudomonadota</taxon>
        <taxon>Gammaproteobacteria</taxon>
        <taxon>Chromatiales</taxon>
        <taxon>Chromatiaceae</taxon>
        <taxon>Thiospirillum</taxon>
    </lineage>
</organism>
<dbReference type="InterPro" id="IPR036514">
    <property type="entry name" value="SGNH_hydro_sf"/>
</dbReference>
<proteinExistence type="predicted"/>
<name>A0A839HJ69_9GAMM</name>
<feature type="domain" description="SGNH hydrolase-type esterase" evidence="1">
    <location>
        <begin position="16"/>
        <end position="174"/>
    </location>
</feature>
<evidence type="ECO:0000313" key="2">
    <source>
        <dbReference type="EMBL" id="MBB1126847.1"/>
    </source>
</evidence>
<keyword evidence="3" id="KW-1185">Reference proteome</keyword>
<accession>A0A839HJ69</accession>
<dbReference type="CDD" id="cd01822">
    <property type="entry name" value="Lysophospholipase_L1_like"/>
    <property type="match status" value="1"/>
</dbReference>